<dbReference type="InterPro" id="IPR017453">
    <property type="entry name" value="GCV_H_sub"/>
</dbReference>
<reference evidence="7" key="1">
    <citation type="journal article" date="2013" name="Genome Announc.">
        <title>Genome sequence of the food spoilage yeast Zygosaccharomyces bailii CLIB 213(T).</title>
        <authorList>
            <person name="Galeote V."/>
            <person name="Bigey F."/>
            <person name="Devillers H."/>
            <person name="Neuveglise C."/>
            <person name="Dequin S."/>
        </authorList>
    </citation>
    <scope>NUCLEOTIDE SEQUENCE [LARGE SCALE GENOMIC DNA]</scope>
    <source>
        <strain evidence="7">CLIB 213 / ATCC 58445 / CBS 680 / CCRC 21525 / NBRC 1098 / NCYC 1416 / NRRL Y-2227</strain>
    </source>
</reference>
<dbReference type="GO" id="GO:0005960">
    <property type="term" value="C:glycine cleavage complex"/>
    <property type="evidence" value="ECO:0007669"/>
    <property type="project" value="UniProtKB-UniRule"/>
</dbReference>
<dbReference type="PROSITE" id="PS50968">
    <property type="entry name" value="BIOTINYL_LIPOYL"/>
    <property type="match status" value="1"/>
</dbReference>
<evidence type="ECO:0000313" key="7">
    <source>
        <dbReference type="Proteomes" id="UP000019375"/>
    </source>
</evidence>
<dbReference type="SUPFAM" id="SSF51230">
    <property type="entry name" value="Single hybrid motif"/>
    <property type="match status" value="1"/>
</dbReference>
<dbReference type="InterPro" id="IPR033753">
    <property type="entry name" value="GCV_H/Fam206"/>
</dbReference>
<evidence type="ECO:0000256" key="4">
    <source>
        <dbReference type="RuleBase" id="RU364055"/>
    </source>
</evidence>
<accession>A0A8J2T7Z1</accession>
<evidence type="ECO:0000256" key="3">
    <source>
        <dbReference type="PIRSR" id="PIRSR617453-50"/>
    </source>
</evidence>
<proteinExistence type="inferred from homology"/>
<comment type="cofactor">
    <cofactor evidence="4">
        <name>(R)-lipoate</name>
        <dbReference type="ChEBI" id="CHEBI:83088"/>
    </cofactor>
    <text evidence="4">Binds 1 lipoyl cofactor covalently.</text>
</comment>
<dbReference type="HAMAP" id="MF_00272">
    <property type="entry name" value="GcvH"/>
    <property type="match status" value="1"/>
</dbReference>
<dbReference type="InterPro" id="IPR011053">
    <property type="entry name" value="Single_hybrid_motif"/>
</dbReference>
<dbReference type="CDD" id="cd06848">
    <property type="entry name" value="GCS_H"/>
    <property type="match status" value="1"/>
</dbReference>
<comment type="subunit">
    <text evidence="4">The glycine cleavage system is composed of four proteins: P, T, L and H.</text>
</comment>
<sequence>MFSRTLVRTVRTAYKVGPARFSVRAQSSNALSKTALPFTYSSSGPTSVKYTTQHEWVAAHADGTAFLGITKYAADALGDATYVELPEQETQLEAGEPYGSVESVKSASEVYQPVAGEIIEANTKLESQPQLINQDPLGEGWIARIKIADPKALESQDDLMSLEQYERSLKEDEH</sequence>
<evidence type="ECO:0000259" key="5">
    <source>
        <dbReference type="PROSITE" id="PS50968"/>
    </source>
</evidence>
<dbReference type="OrthoDB" id="10264154at2759"/>
<dbReference type="AlphaFoldDB" id="A0A8J2T7Z1"/>
<feature type="modified residue" description="N6-lipoyllysine" evidence="3">
    <location>
        <position position="105"/>
    </location>
</feature>
<organism evidence="6 7">
    <name type="scientific">Zygosaccharomyces bailii (strain CLIB 213 / ATCC 58445 / CBS 680 / BCRC 21525 / NBRC 1098 / NCYC 1416 / NRRL Y-2227)</name>
    <dbReference type="NCBI Taxonomy" id="1333698"/>
    <lineage>
        <taxon>Eukaryota</taxon>
        <taxon>Fungi</taxon>
        <taxon>Dikarya</taxon>
        <taxon>Ascomycota</taxon>
        <taxon>Saccharomycotina</taxon>
        <taxon>Saccharomycetes</taxon>
        <taxon>Saccharomycetales</taxon>
        <taxon>Saccharomycetaceae</taxon>
        <taxon>Zygosaccharomyces</taxon>
    </lineage>
</organism>
<dbReference type="GO" id="GO:0019464">
    <property type="term" value="P:glycine decarboxylation via glycine cleavage system"/>
    <property type="evidence" value="ECO:0007669"/>
    <property type="project" value="UniProtKB-UniRule"/>
</dbReference>
<gene>
    <name evidence="6" type="ORF">BN860_05556g</name>
</gene>
<evidence type="ECO:0000313" key="6">
    <source>
        <dbReference type="EMBL" id="CDF90632.1"/>
    </source>
</evidence>
<protein>
    <recommendedName>
        <fullName evidence="4">Glycine cleavage system H protein</fullName>
    </recommendedName>
</protein>
<evidence type="ECO:0000256" key="1">
    <source>
        <dbReference type="ARBA" id="ARBA00009249"/>
    </source>
</evidence>
<keyword evidence="2 3" id="KW-0450">Lipoyl</keyword>
<dbReference type="GO" id="GO:0005739">
    <property type="term" value="C:mitochondrion"/>
    <property type="evidence" value="ECO:0007669"/>
    <property type="project" value="UniProtKB-SubCell"/>
</dbReference>
<dbReference type="NCBIfam" id="NF002270">
    <property type="entry name" value="PRK01202.1"/>
    <property type="match status" value="1"/>
</dbReference>
<dbReference type="PANTHER" id="PTHR11715">
    <property type="entry name" value="GLYCINE CLEAVAGE SYSTEM H PROTEIN"/>
    <property type="match status" value="1"/>
</dbReference>
<comment type="function">
    <text evidence="4">The H protein shuttles the methylamine group of glycine from the P protein to the T protein.</text>
</comment>
<keyword evidence="4" id="KW-0809">Transit peptide</keyword>
<dbReference type="NCBIfam" id="TIGR00527">
    <property type="entry name" value="gcvH"/>
    <property type="match status" value="1"/>
</dbReference>
<feature type="domain" description="Lipoyl-binding" evidence="5">
    <location>
        <begin position="64"/>
        <end position="146"/>
    </location>
</feature>
<dbReference type="Gene3D" id="2.40.50.100">
    <property type="match status" value="1"/>
</dbReference>
<dbReference type="Pfam" id="PF01597">
    <property type="entry name" value="GCV_H"/>
    <property type="match status" value="1"/>
</dbReference>
<comment type="subcellular location">
    <subcellularLocation>
        <location evidence="4">Mitochondrion</location>
    </subcellularLocation>
</comment>
<dbReference type="Proteomes" id="UP000019375">
    <property type="component" value="Unassembled WGS sequence"/>
</dbReference>
<keyword evidence="7" id="KW-1185">Reference proteome</keyword>
<keyword evidence="4" id="KW-0496">Mitochondrion</keyword>
<dbReference type="InterPro" id="IPR000089">
    <property type="entry name" value="Biotin_lipoyl"/>
</dbReference>
<comment type="similarity">
    <text evidence="1 4">Belongs to the GcvH family.</text>
</comment>
<dbReference type="EMBL" id="HG316460">
    <property type="protein sequence ID" value="CDF90632.1"/>
    <property type="molecule type" value="Genomic_DNA"/>
</dbReference>
<dbReference type="PANTHER" id="PTHR11715:SF3">
    <property type="entry name" value="GLYCINE CLEAVAGE SYSTEM H PROTEIN-RELATED"/>
    <property type="match status" value="1"/>
</dbReference>
<name>A0A8J2T7Z1_ZYGB2</name>
<evidence type="ECO:0000256" key="2">
    <source>
        <dbReference type="ARBA" id="ARBA00022823"/>
    </source>
</evidence>
<dbReference type="InterPro" id="IPR002930">
    <property type="entry name" value="GCV_H"/>
</dbReference>
<dbReference type="GO" id="GO:0009249">
    <property type="term" value="P:protein lipoylation"/>
    <property type="evidence" value="ECO:0007669"/>
    <property type="project" value="TreeGrafter"/>
</dbReference>